<evidence type="ECO:0000313" key="1">
    <source>
        <dbReference type="EMBL" id="GIJ33767.1"/>
    </source>
</evidence>
<reference evidence="1" key="1">
    <citation type="submission" date="2021-01" db="EMBL/GenBank/DDBJ databases">
        <title>Whole genome shotgun sequence of Verrucosispora sediminis NBRC 107745.</title>
        <authorList>
            <person name="Komaki H."/>
            <person name="Tamura T."/>
        </authorList>
    </citation>
    <scope>NUCLEOTIDE SEQUENCE</scope>
    <source>
        <strain evidence="1">NBRC 107745</strain>
    </source>
</reference>
<evidence type="ECO:0000313" key="2">
    <source>
        <dbReference type="Proteomes" id="UP000607311"/>
    </source>
</evidence>
<protein>
    <submittedName>
        <fullName evidence="1">Uncharacterized protein</fullName>
    </submittedName>
</protein>
<dbReference type="EMBL" id="BOPD01000016">
    <property type="protein sequence ID" value="GIJ33767.1"/>
    <property type="molecule type" value="Genomic_DNA"/>
</dbReference>
<comment type="caution">
    <text evidence="1">The sequence shown here is derived from an EMBL/GenBank/DDBJ whole genome shotgun (WGS) entry which is preliminary data.</text>
</comment>
<dbReference type="Proteomes" id="UP000607311">
    <property type="component" value="Unassembled WGS sequence"/>
</dbReference>
<dbReference type="AlphaFoldDB" id="A0A9W5XKA7"/>
<sequence>MSAATTCDYRRWSGQQREAVRANRTNRALAGLLVHSRAQRTSINDLRPGERSKLAIPPSNACGAGYVEPDPKALVASISGWHVVAIRHFNVKPARTTGARY</sequence>
<name>A0A9W5XKA7_9ACTN</name>
<accession>A0A9W5XKA7</accession>
<keyword evidence="2" id="KW-1185">Reference proteome</keyword>
<gene>
    <name evidence="1" type="ORF">Vse01_29150</name>
</gene>
<organism evidence="1 2">
    <name type="scientific">Micromonospora sediminimaris</name>
    <dbReference type="NCBI Taxonomy" id="547162"/>
    <lineage>
        <taxon>Bacteria</taxon>
        <taxon>Bacillati</taxon>
        <taxon>Actinomycetota</taxon>
        <taxon>Actinomycetes</taxon>
        <taxon>Micromonosporales</taxon>
        <taxon>Micromonosporaceae</taxon>
        <taxon>Micromonospora</taxon>
    </lineage>
</organism>
<proteinExistence type="predicted"/>